<accession>A0A7U2F6J6</accession>
<organism evidence="2 3">
    <name type="scientific">Phaeosphaeria nodorum (strain SN15 / ATCC MYA-4574 / FGSC 10173)</name>
    <name type="common">Glume blotch fungus</name>
    <name type="synonym">Parastagonospora nodorum</name>
    <dbReference type="NCBI Taxonomy" id="321614"/>
    <lineage>
        <taxon>Eukaryota</taxon>
        <taxon>Fungi</taxon>
        <taxon>Dikarya</taxon>
        <taxon>Ascomycota</taxon>
        <taxon>Pezizomycotina</taxon>
        <taxon>Dothideomycetes</taxon>
        <taxon>Pleosporomycetidae</taxon>
        <taxon>Pleosporales</taxon>
        <taxon>Pleosporineae</taxon>
        <taxon>Phaeosphaeriaceae</taxon>
        <taxon>Parastagonospora</taxon>
    </lineage>
</organism>
<evidence type="ECO:0000313" key="2">
    <source>
        <dbReference type="EMBL" id="QRC98583.1"/>
    </source>
</evidence>
<evidence type="ECO:0000313" key="3">
    <source>
        <dbReference type="Proteomes" id="UP000663193"/>
    </source>
</evidence>
<keyword evidence="1" id="KW-0732">Signal</keyword>
<dbReference type="AlphaFoldDB" id="A0A7U2F6J6"/>
<feature type="signal peptide" evidence="1">
    <location>
        <begin position="1"/>
        <end position="19"/>
    </location>
</feature>
<evidence type="ECO:0008006" key="4">
    <source>
        <dbReference type="Google" id="ProtNLM"/>
    </source>
</evidence>
<protein>
    <recommendedName>
        <fullName evidence="4">Secreted protein</fullName>
    </recommendedName>
</protein>
<keyword evidence="3" id="KW-1185">Reference proteome</keyword>
<name>A0A7U2F6J6_PHANO</name>
<proteinExistence type="predicted"/>
<sequence length="133" mass="15527">TGFRSILSFSLMLFRICLLIWLTERKSRRSGSPHQAWGYMIPRSFVHELFPVSAVCWKCWLGHQSGRGPEAVFWICGLRRCLYYNVFTKSTYCQIYAPYFKLLCNLIASVIINRCLRTRNHDALVFHATTLLS</sequence>
<evidence type="ECO:0000256" key="1">
    <source>
        <dbReference type="SAM" id="SignalP"/>
    </source>
</evidence>
<dbReference type="Proteomes" id="UP000663193">
    <property type="component" value="Chromosome 8"/>
</dbReference>
<gene>
    <name evidence="2" type="ORF">JI435_412310</name>
</gene>
<feature type="non-terminal residue" evidence="2">
    <location>
        <position position="1"/>
    </location>
</feature>
<dbReference type="EMBL" id="CP069030">
    <property type="protein sequence ID" value="QRC98583.1"/>
    <property type="molecule type" value="Genomic_DNA"/>
</dbReference>
<dbReference type="VEuPathDB" id="FungiDB:JI435_412310"/>
<reference evidence="3" key="1">
    <citation type="journal article" date="2021" name="BMC Genomics">
        <title>Chromosome-level genome assembly and manually-curated proteome of model necrotroph Parastagonospora nodorum Sn15 reveals a genome-wide trove of candidate effector homologs, and redundancy of virulence-related functions within an accessory chromosome.</title>
        <authorList>
            <person name="Bertazzoni S."/>
            <person name="Jones D.A.B."/>
            <person name="Phan H.T."/>
            <person name="Tan K.-C."/>
            <person name="Hane J.K."/>
        </authorList>
    </citation>
    <scope>NUCLEOTIDE SEQUENCE [LARGE SCALE GENOMIC DNA]</scope>
    <source>
        <strain evidence="3">SN15 / ATCC MYA-4574 / FGSC 10173)</strain>
    </source>
</reference>
<feature type="chain" id="PRO_5031236566" description="Secreted protein" evidence="1">
    <location>
        <begin position="20"/>
        <end position="133"/>
    </location>
</feature>